<name>A0ABV2D3U5_9SPHN</name>
<evidence type="ECO:0000313" key="2">
    <source>
        <dbReference type="Proteomes" id="UP001548713"/>
    </source>
</evidence>
<organism evidence="1 2">
    <name type="scientific">Novosphingobium kalidii</name>
    <dbReference type="NCBI Taxonomy" id="3230299"/>
    <lineage>
        <taxon>Bacteria</taxon>
        <taxon>Pseudomonadati</taxon>
        <taxon>Pseudomonadota</taxon>
        <taxon>Alphaproteobacteria</taxon>
        <taxon>Sphingomonadales</taxon>
        <taxon>Sphingomonadaceae</taxon>
        <taxon>Novosphingobium</taxon>
    </lineage>
</organism>
<dbReference type="EMBL" id="JBEWLY010000023">
    <property type="protein sequence ID" value="MET1756542.1"/>
    <property type="molecule type" value="Genomic_DNA"/>
</dbReference>
<comment type="caution">
    <text evidence="1">The sequence shown here is derived from an EMBL/GenBank/DDBJ whole genome shotgun (WGS) entry which is preliminary data.</text>
</comment>
<dbReference type="Proteomes" id="UP001548713">
    <property type="component" value="Unassembled WGS sequence"/>
</dbReference>
<evidence type="ECO:0000313" key="1">
    <source>
        <dbReference type="EMBL" id="MET1756542.1"/>
    </source>
</evidence>
<dbReference type="RefSeq" id="WP_353985032.1">
    <property type="nucleotide sequence ID" value="NZ_JBEWLY010000023.1"/>
</dbReference>
<keyword evidence="2" id="KW-1185">Reference proteome</keyword>
<protein>
    <submittedName>
        <fullName evidence="1">Uncharacterized protein</fullName>
    </submittedName>
</protein>
<accession>A0ABV2D3U5</accession>
<sequence>MRHPLLGPEIKLRRASHHLVELEQNEKRFFAETACRIAFDTETKPGHKLAKIVLDATPPEIMHVLAGEIIYQLRSSLDQTAVAFARLSRGPTKPKAVYFPTGDSPRGFLKACRGLYKPSKKIPFYGGLRHFDHDLRKAILRTRPYAGGNEELRAIFPMAQIDKHMELIAIGAAGSISLMSDISITGANTGFILSPPGDLNKGVIFSDLTPTGSITLNNANAKIEVSGQVNTGDIEPYSNRPLVPLLRSMLEAVIDAHQSFEDLLIRRGDIPPRITYWPSNVECLEDGTIQRARIVANPNPIEQ</sequence>
<reference evidence="1 2" key="1">
    <citation type="submission" date="2024-07" db="EMBL/GenBank/DDBJ databases">
        <title>Novosphingobium kalidii RD2P27.</title>
        <authorList>
            <person name="Sun J.-Q."/>
        </authorList>
    </citation>
    <scope>NUCLEOTIDE SEQUENCE [LARGE SCALE GENOMIC DNA]</scope>
    <source>
        <strain evidence="1 2">RD2P27</strain>
    </source>
</reference>
<proteinExistence type="predicted"/>
<gene>
    <name evidence="1" type="ORF">ABVV53_13950</name>
</gene>